<proteinExistence type="predicted"/>
<sequence>MKEIILVDETKWHLEVDYATDDRRKIALYKKWLQFDNGRLVYDHYKVPPSGQYFQCVFGATVGLYSALLPVASASAI</sequence>
<reference evidence="1 2" key="1">
    <citation type="journal article" date="2015" name="Stand. Genomic Sci.">
        <title>Genomic Encyclopedia of Bacterial and Archaeal Type Strains, Phase III: the genomes of soil and plant-associated and newly described type strains.</title>
        <authorList>
            <person name="Whitman W.B."/>
            <person name="Woyke T."/>
            <person name="Klenk H.P."/>
            <person name="Zhou Y."/>
            <person name="Lilburn T.G."/>
            <person name="Beck B.J."/>
            <person name="De Vos P."/>
            <person name="Vandamme P."/>
            <person name="Eisen J.A."/>
            <person name="Garrity G."/>
            <person name="Hugenholtz P."/>
            <person name="Kyrpides N.C."/>
        </authorList>
    </citation>
    <scope>NUCLEOTIDE SEQUENCE [LARGE SCALE GENOMIC DNA]</scope>
    <source>
        <strain evidence="1 2">CGMCC 1.6855</strain>
    </source>
</reference>
<evidence type="ECO:0000313" key="1">
    <source>
        <dbReference type="EMBL" id="TWI14887.1"/>
    </source>
</evidence>
<protein>
    <submittedName>
        <fullName evidence="1">Uncharacterized protein</fullName>
    </submittedName>
</protein>
<dbReference type="Proteomes" id="UP000315908">
    <property type="component" value="Unassembled WGS sequence"/>
</dbReference>
<comment type="caution">
    <text evidence="1">The sequence shown here is derived from an EMBL/GenBank/DDBJ whole genome shotgun (WGS) entry which is preliminary data.</text>
</comment>
<organism evidence="1 2">
    <name type="scientific">Sphingobacterium siyangense</name>
    <dbReference type="NCBI Taxonomy" id="459529"/>
    <lineage>
        <taxon>Bacteria</taxon>
        <taxon>Pseudomonadati</taxon>
        <taxon>Bacteroidota</taxon>
        <taxon>Sphingobacteriia</taxon>
        <taxon>Sphingobacteriales</taxon>
        <taxon>Sphingobacteriaceae</taxon>
        <taxon>Sphingobacterium</taxon>
    </lineage>
</organism>
<dbReference type="RefSeq" id="WP_088162460.1">
    <property type="nucleotide sequence ID" value="NZ_JBPFPU010000023.1"/>
</dbReference>
<dbReference type="AlphaFoldDB" id="A0A562M4K8"/>
<name>A0A562M4K8_9SPHI</name>
<accession>A0A562M4K8</accession>
<gene>
    <name evidence="1" type="ORF">IQ31_05306</name>
</gene>
<dbReference type="EMBL" id="VLKR01000049">
    <property type="protein sequence ID" value="TWI14887.1"/>
    <property type="molecule type" value="Genomic_DNA"/>
</dbReference>
<evidence type="ECO:0000313" key="2">
    <source>
        <dbReference type="Proteomes" id="UP000315908"/>
    </source>
</evidence>